<name>A0A1V8M5B5_9GAMM</name>
<sequence>MTEQIFQRPSPLSNNDTLLVTLFIAAVIHTLIILGVNFSMPKTDKASKSIEITLVTREAKKAPKKAEFLAQNNQIGAGKKQAKPVPAASKQKSAGTKLNKPPGQKKITPKSIVHKRVLSQQHAEQKIQKTEQTLKPSETSRPKLSMDALQQQLAQLGEKIRYKKPSSDQKRIKFINSVSTHKYLAAQYITDWQRKIENMGNLNYPAIAKRPGFSSSLTMDVGIKPNGSIYSIRISKSSGYPALDQAAKRIVRLSAPFPPLPKALLQEVDVLVITRVWKFSDESGLYTQ</sequence>
<comment type="similarity">
    <text evidence="2">Belongs to the TonB family.</text>
</comment>
<dbReference type="GO" id="GO:0055085">
    <property type="term" value="P:transmembrane transport"/>
    <property type="evidence" value="ECO:0007669"/>
    <property type="project" value="InterPro"/>
</dbReference>
<dbReference type="SUPFAM" id="SSF74653">
    <property type="entry name" value="TolA/TonB C-terminal domain"/>
    <property type="match status" value="1"/>
</dbReference>
<keyword evidence="7" id="KW-0653">Protein transport</keyword>
<evidence type="ECO:0000256" key="6">
    <source>
        <dbReference type="ARBA" id="ARBA00022692"/>
    </source>
</evidence>
<dbReference type="InterPro" id="IPR006260">
    <property type="entry name" value="TonB/TolA_C"/>
</dbReference>
<proteinExistence type="inferred from homology"/>
<dbReference type="GO" id="GO:0015031">
    <property type="term" value="P:protein transport"/>
    <property type="evidence" value="ECO:0007669"/>
    <property type="project" value="UniProtKB-KW"/>
</dbReference>
<evidence type="ECO:0000256" key="3">
    <source>
        <dbReference type="ARBA" id="ARBA00022448"/>
    </source>
</evidence>
<dbReference type="PANTHER" id="PTHR33446:SF11">
    <property type="entry name" value="TONB3"/>
    <property type="match status" value="1"/>
</dbReference>
<keyword evidence="3" id="KW-0813">Transport</keyword>
<dbReference type="Proteomes" id="UP000191980">
    <property type="component" value="Unassembled WGS sequence"/>
</dbReference>
<evidence type="ECO:0000256" key="11">
    <source>
        <dbReference type="SAM" id="Phobius"/>
    </source>
</evidence>
<keyword evidence="6 11" id="KW-0812">Transmembrane</keyword>
<keyword evidence="5" id="KW-0997">Cell inner membrane</keyword>
<evidence type="ECO:0000256" key="4">
    <source>
        <dbReference type="ARBA" id="ARBA00022475"/>
    </source>
</evidence>
<dbReference type="NCBIfam" id="TIGR01352">
    <property type="entry name" value="tonB_Cterm"/>
    <property type="match status" value="1"/>
</dbReference>
<dbReference type="RefSeq" id="WP_080521221.1">
    <property type="nucleotide sequence ID" value="NZ_LPUF01000001.1"/>
</dbReference>
<dbReference type="InterPro" id="IPR051045">
    <property type="entry name" value="TonB-dependent_transducer"/>
</dbReference>
<keyword evidence="9 11" id="KW-0472">Membrane</keyword>
<keyword evidence="8 11" id="KW-1133">Transmembrane helix</keyword>
<evidence type="ECO:0000256" key="5">
    <source>
        <dbReference type="ARBA" id="ARBA00022519"/>
    </source>
</evidence>
<dbReference type="Pfam" id="PF03544">
    <property type="entry name" value="TonB_C"/>
    <property type="match status" value="1"/>
</dbReference>
<evidence type="ECO:0000259" key="12">
    <source>
        <dbReference type="PROSITE" id="PS52015"/>
    </source>
</evidence>
<gene>
    <name evidence="13" type="ORF">AU255_01425</name>
</gene>
<evidence type="ECO:0000256" key="7">
    <source>
        <dbReference type="ARBA" id="ARBA00022927"/>
    </source>
</evidence>
<keyword evidence="14" id="KW-1185">Reference proteome</keyword>
<evidence type="ECO:0000256" key="2">
    <source>
        <dbReference type="ARBA" id="ARBA00006555"/>
    </source>
</evidence>
<feature type="region of interest" description="Disordered" evidence="10">
    <location>
        <begin position="72"/>
        <end position="108"/>
    </location>
</feature>
<dbReference type="EMBL" id="LPUF01000001">
    <property type="protein sequence ID" value="OQK16593.1"/>
    <property type="molecule type" value="Genomic_DNA"/>
</dbReference>
<dbReference type="GO" id="GO:0098797">
    <property type="term" value="C:plasma membrane protein complex"/>
    <property type="evidence" value="ECO:0007669"/>
    <property type="project" value="TreeGrafter"/>
</dbReference>
<dbReference type="OrthoDB" id="9803361at2"/>
<protein>
    <submittedName>
        <fullName evidence="13">Energy transducer TonB</fullName>
    </submittedName>
</protein>
<dbReference type="PANTHER" id="PTHR33446">
    <property type="entry name" value="PROTEIN TONB-RELATED"/>
    <property type="match status" value="1"/>
</dbReference>
<evidence type="ECO:0000256" key="10">
    <source>
        <dbReference type="SAM" id="MobiDB-lite"/>
    </source>
</evidence>
<comment type="subcellular location">
    <subcellularLocation>
        <location evidence="1">Cell inner membrane</location>
        <topology evidence="1">Single-pass membrane protein</topology>
        <orientation evidence="1">Periplasmic side</orientation>
    </subcellularLocation>
</comment>
<organism evidence="13 14">
    <name type="scientific">Methyloprofundus sedimenti</name>
    <dbReference type="NCBI Taxonomy" id="1420851"/>
    <lineage>
        <taxon>Bacteria</taxon>
        <taxon>Pseudomonadati</taxon>
        <taxon>Pseudomonadota</taxon>
        <taxon>Gammaproteobacteria</taxon>
        <taxon>Methylococcales</taxon>
        <taxon>Methylococcaceae</taxon>
        <taxon>Methyloprofundus</taxon>
    </lineage>
</organism>
<evidence type="ECO:0000256" key="9">
    <source>
        <dbReference type="ARBA" id="ARBA00023136"/>
    </source>
</evidence>
<accession>A0A1V8M5B5</accession>
<evidence type="ECO:0000256" key="1">
    <source>
        <dbReference type="ARBA" id="ARBA00004383"/>
    </source>
</evidence>
<dbReference type="STRING" id="1420851.AU255_01425"/>
<dbReference type="Gene3D" id="3.30.1150.10">
    <property type="match status" value="1"/>
</dbReference>
<dbReference type="GO" id="GO:0031992">
    <property type="term" value="F:energy transducer activity"/>
    <property type="evidence" value="ECO:0007669"/>
    <property type="project" value="TreeGrafter"/>
</dbReference>
<feature type="compositionally biased region" description="Polar residues" evidence="10">
    <location>
        <begin position="130"/>
        <end position="139"/>
    </location>
</feature>
<evidence type="ECO:0000256" key="8">
    <source>
        <dbReference type="ARBA" id="ARBA00022989"/>
    </source>
</evidence>
<evidence type="ECO:0000313" key="14">
    <source>
        <dbReference type="Proteomes" id="UP000191980"/>
    </source>
</evidence>
<reference evidence="13 14" key="1">
    <citation type="submission" date="2015-12" db="EMBL/GenBank/DDBJ databases">
        <authorList>
            <person name="Shamseldin A."/>
            <person name="Moawad H."/>
            <person name="Abd El-Rahim W.M."/>
            <person name="Sadowsky M.J."/>
        </authorList>
    </citation>
    <scope>NUCLEOTIDE SEQUENCE [LARGE SCALE GENOMIC DNA]</scope>
    <source>
        <strain evidence="13 14">WF1</strain>
    </source>
</reference>
<feature type="domain" description="TonB C-terminal" evidence="12">
    <location>
        <begin position="189"/>
        <end position="286"/>
    </location>
</feature>
<dbReference type="InterPro" id="IPR037682">
    <property type="entry name" value="TonB_C"/>
</dbReference>
<feature type="region of interest" description="Disordered" evidence="10">
    <location>
        <begin position="120"/>
        <end position="144"/>
    </location>
</feature>
<dbReference type="AlphaFoldDB" id="A0A1V8M5B5"/>
<feature type="transmembrane region" description="Helical" evidence="11">
    <location>
        <begin position="18"/>
        <end position="38"/>
    </location>
</feature>
<evidence type="ECO:0000313" key="13">
    <source>
        <dbReference type="EMBL" id="OQK16593.1"/>
    </source>
</evidence>
<keyword evidence="4" id="KW-1003">Cell membrane</keyword>
<comment type="caution">
    <text evidence="13">The sequence shown here is derived from an EMBL/GenBank/DDBJ whole genome shotgun (WGS) entry which is preliminary data.</text>
</comment>
<dbReference type="PROSITE" id="PS52015">
    <property type="entry name" value="TONB_CTD"/>
    <property type="match status" value="1"/>
</dbReference>